<evidence type="ECO:0000256" key="1">
    <source>
        <dbReference type="SAM" id="SignalP"/>
    </source>
</evidence>
<gene>
    <name evidence="2" type="ORF">SBA1_1160002</name>
</gene>
<dbReference type="AlphaFoldDB" id="A0A2U3K0Q4"/>
<proteinExistence type="predicted"/>
<evidence type="ECO:0000313" key="3">
    <source>
        <dbReference type="Proteomes" id="UP000238701"/>
    </source>
</evidence>
<keyword evidence="1" id="KW-0732">Signal</keyword>
<dbReference type="EMBL" id="OMOD01000020">
    <property type="protein sequence ID" value="SPF33262.1"/>
    <property type="molecule type" value="Genomic_DNA"/>
</dbReference>
<accession>A0A2U3K0Q4</accession>
<protein>
    <submittedName>
        <fullName evidence="2">Uncharacterized protein</fullName>
    </submittedName>
</protein>
<name>A0A2U3K0Q4_9BACT</name>
<dbReference type="OrthoDB" id="121374at2"/>
<reference evidence="3" key="1">
    <citation type="submission" date="2018-02" db="EMBL/GenBank/DDBJ databases">
        <authorList>
            <person name="Hausmann B."/>
        </authorList>
    </citation>
    <scope>NUCLEOTIDE SEQUENCE [LARGE SCALE GENOMIC DNA]</scope>
    <source>
        <strain evidence="3">Peat soil MAG SbA1</strain>
    </source>
</reference>
<feature type="chain" id="PRO_5015507856" evidence="1">
    <location>
        <begin position="22"/>
        <end position="216"/>
    </location>
</feature>
<evidence type="ECO:0000313" key="2">
    <source>
        <dbReference type="EMBL" id="SPF33262.1"/>
    </source>
</evidence>
<organism evidence="2 3">
    <name type="scientific">Candidatus Sulfotelmatobacter kueseliae</name>
    <dbReference type="NCBI Taxonomy" id="2042962"/>
    <lineage>
        <taxon>Bacteria</taxon>
        <taxon>Pseudomonadati</taxon>
        <taxon>Acidobacteriota</taxon>
        <taxon>Terriglobia</taxon>
        <taxon>Terriglobales</taxon>
        <taxon>Candidatus Korobacteraceae</taxon>
        <taxon>Candidatus Sulfotelmatobacter</taxon>
    </lineage>
</organism>
<dbReference type="Proteomes" id="UP000238701">
    <property type="component" value="Unassembled WGS sequence"/>
</dbReference>
<feature type="signal peptide" evidence="1">
    <location>
        <begin position="1"/>
        <end position="21"/>
    </location>
</feature>
<sequence>MKKWLLLLVCILLGTMLVAQTSPPSAPVPAGTALMVRLETTLATFSNRVGDPFRGSLTQSVVVDGKTVIPAGATVEGRVTKLSEPRRISGKPTIGILPEAVILPTGERYYLDATLVDTNIGQGTDVNTEGQFKGSGHDRRDTIETGGGTAGGMLIGGLIGGGPGILIGGAVGATSTTVHWLTKHRSATLPSGTQLTLELNRPLTMTTVTAANGGSK</sequence>